<dbReference type="GO" id="GO:0046983">
    <property type="term" value="F:protein dimerization activity"/>
    <property type="evidence" value="ECO:0007669"/>
    <property type="project" value="InterPro"/>
</dbReference>
<evidence type="ECO:0000313" key="12">
    <source>
        <dbReference type="Proteomes" id="UP000291838"/>
    </source>
</evidence>
<evidence type="ECO:0000256" key="5">
    <source>
        <dbReference type="ARBA" id="ARBA00022741"/>
    </source>
</evidence>
<dbReference type="InterPro" id="IPR003594">
    <property type="entry name" value="HATPase_dom"/>
</dbReference>
<protein>
    <recommendedName>
        <fullName evidence="2">histidine kinase</fullName>
        <ecNumber evidence="2">2.7.13.3</ecNumber>
    </recommendedName>
</protein>
<organism evidence="11 12">
    <name type="scientific">Nocardioides glacieisoli</name>
    <dbReference type="NCBI Taxonomy" id="1168730"/>
    <lineage>
        <taxon>Bacteria</taxon>
        <taxon>Bacillati</taxon>
        <taxon>Actinomycetota</taxon>
        <taxon>Actinomycetes</taxon>
        <taxon>Propionibacteriales</taxon>
        <taxon>Nocardioidaceae</taxon>
        <taxon>Nocardioides</taxon>
    </lineage>
</organism>
<evidence type="ECO:0000256" key="9">
    <source>
        <dbReference type="SAM" id="Phobius"/>
    </source>
</evidence>
<dbReference type="PANTHER" id="PTHR24421">
    <property type="entry name" value="NITRATE/NITRITE SENSOR PROTEIN NARX-RELATED"/>
    <property type="match status" value="1"/>
</dbReference>
<dbReference type="SMART" id="SM00387">
    <property type="entry name" value="HATPase_c"/>
    <property type="match status" value="1"/>
</dbReference>
<evidence type="ECO:0000259" key="10">
    <source>
        <dbReference type="SMART" id="SM00387"/>
    </source>
</evidence>
<feature type="transmembrane region" description="Helical" evidence="9">
    <location>
        <begin position="101"/>
        <end position="124"/>
    </location>
</feature>
<keyword evidence="6" id="KW-0418">Kinase</keyword>
<name>A0A4Q2S535_9ACTN</name>
<keyword evidence="8" id="KW-0902">Two-component regulatory system</keyword>
<keyword evidence="3" id="KW-0597">Phosphoprotein</keyword>
<keyword evidence="4" id="KW-0808">Transferase</keyword>
<dbReference type="OrthoDB" id="3217947at2"/>
<dbReference type="Pfam" id="PF02518">
    <property type="entry name" value="HATPase_c"/>
    <property type="match status" value="1"/>
</dbReference>
<dbReference type="SUPFAM" id="SSF55874">
    <property type="entry name" value="ATPase domain of HSP90 chaperone/DNA topoisomerase II/histidine kinase"/>
    <property type="match status" value="1"/>
</dbReference>
<dbReference type="Pfam" id="PF07730">
    <property type="entry name" value="HisKA_3"/>
    <property type="match status" value="1"/>
</dbReference>
<keyword evidence="12" id="KW-1185">Reference proteome</keyword>
<evidence type="ECO:0000256" key="7">
    <source>
        <dbReference type="ARBA" id="ARBA00022840"/>
    </source>
</evidence>
<feature type="transmembrane region" description="Helical" evidence="9">
    <location>
        <begin position="16"/>
        <end position="35"/>
    </location>
</feature>
<feature type="transmembrane region" description="Helical" evidence="9">
    <location>
        <begin position="164"/>
        <end position="187"/>
    </location>
</feature>
<feature type="transmembrane region" description="Helical" evidence="9">
    <location>
        <begin position="71"/>
        <end position="95"/>
    </location>
</feature>
<dbReference type="GO" id="GO:0000155">
    <property type="term" value="F:phosphorelay sensor kinase activity"/>
    <property type="evidence" value="ECO:0007669"/>
    <property type="project" value="InterPro"/>
</dbReference>
<gene>
    <name evidence="11" type="ORF">EUA06_03875</name>
</gene>
<evidence type="ECO:0000256" key="3">
    <source>
        <dbReference type="ARBA" id="ARBA00022553"/>
    </source>
</evidence>
<evidence type="ECO:0000256" key="8">
    <source>
        <dbReference type="ARBA" id="ARBA00023012"/>
    </source>
</evidence>
<dbReference type="EMBL" id="SDWS01000001">
    <property type="protein sequence ID" value="RYB96708.1"/>
    <property type="molecule type" value="Genomic_DNA"/>
</dbReference>
<feature type="transmembrane region" description="Helical" evidence="9">
    <location>
        <begin position="199"/>
        <end position="223"/>
    </location>
</feature>
<dbReference type="GO" id="GO:0005524">
    <property type="term" value="F:ATP binding"/>
    <property type="evidence" value="ECO:0007669"/>
    <property type="project" value="UniProtKB-KW"/>
</dbReference>
<feature type="transmembrane region" description="Helical" evidence="9">
    <location>
        <begin position="136"/>
        <end position="158"/>
    </location>
</feature>
<feature type="transmembrane region" description="Helical" evidence="9">
    <location>
        <begin position="235"/>
        <end position="255"/>
    </location>
</feature>
<dbReference type="CDD" id="cd16917">
    <property type="entry name" value="HATPase_UhpB-NarQ-NarX-like"/>
    <property type="match status" value="1"/>
</dbReference>
<dbReference type="InterPro" id="IPR036890">
    <property type="entry name" value="HATPase_C_sf"/>
</dbReference>
<accession>A0A4Q2S535</accession>
<dbReference type="Proteomes" id="UP000291838">
    <property type="component" value="Unassembled WGS sequence"/>
</dbReference>
<evidence type="ECO:0000256" key="1">
    <source>
        <dbReference type="ARBA" id="ARBA00000085"/>
    </source>
</evidence>
<evidence type="ECO:0000313" key="11">
    <source>
        <dbReference type="EMBL" id="RYB96708.1"/>
    </source>
</evidence>
<feature type="transmembrane region" description="Helical" evidence="9">
    <location>
        <begin position="300"/>
        <end position="320"/>
    </location>
</feature>
<keyword evidence="5" id="KW-0547">Nucleotide-binding</keyword>
<dbReference type="InterPro" id="IPR050482">
    <property type="entry name" value="Sensor_HK_TwoCompSys"/>
</dbReference>
<reference evidence="11 12" key="1">
    <citation type="submission" date="2019-01" db="EMBL/GenBank/DDBJ databases">
        <title>Novel species of Nocardioides.</title>
        <authorList>
            <person name="Liu Q."/>
            <person name="Xin Y.-H."/>
        </authorList>
    </citation>
    <scope>NUCLEOTIDE SEQUENCE [LARGE SCALE GENOMIC DNA]</scope>
    <source>
        <strain evidence="11 12">HLT3-15</strain>
    </source>
</reference>
<dbReference type="GO" id="GO:0016020">
    <property type="term" value="C:membrane"/>
    <property type="evidence" value="ECO:0007669"/>
    <property type="project" value="InterPro"/>
</dbReference>
<keyword evidence="9" id="KW-0472">Membrane</keyword>
<comment type="caution">
    <text evidence="11">The sequence shown here is derived from an EMBL/GenBank/DDBJ whole genome shotgun (WGS) entry which is preliminary data.</text>
</comment>
<evidence type="ECO:0000256" key="6">
    <source>
        <dbReference type="ARBA" id="ARBA00022777"/>
    </source>
</evidence>
<dbReference type="EC" id="2.7.13.3" evidence="2"/>
<keyword evidence="9" id="KW-0812">Transmembrane</keyword>
<keyword evidence="7" id="KW-0067">ATP-binding</keyword>
<keyword evidence="9" id="KW-1133">Transmembrane helix</keyword>
<feature type="transmembrane region" description="Helical" evidence="9">
    <location>
        <begin position="267"/>
        <end position="294"/>
    </location>
</feature>
<dbReference type="PANTHER" id="PTHR24421:SF10">
    <property type="entry name" value="NITRATE_NITRITE SENSOR PROTEIN NARQ"/>
    <property type="match status" value="1"/>
</dbReference>
<dbReference type="AlphaFoldDB" id="A0A4Q2S535"/>
<proteinExistence type="predicted"/>
<dbReference type="InterPro" id="IPR011712">
    <property type="entry name" value="Sig_transdc_His_kin_sub3_dim/P"/>
</dbReference>
<comment type="catalytic activity">
    <reaction evidence="1">
        <text>ATP + protein L-histidine = ADP + protein N-phospho-L-histidine.</text>
        <dbReference type="EC" id="2.7.13.3"/>
    </reaction>
</comment>
<feature type="transmembrane region" description="Helical" evidence="9">
    <location>
        <begin position="47"/>
        <end position="64"/>
    </location>
</feature>
<dbReference type="Gene3D" id="3.30.565.10">
    <property type="entry name" value="Histidine kinase-like ATPase, C-terminal domain"/>
    <property type="match status" value="1"/>
</dbReference>
<sequence length="639" mass="65539">MVGMSAATTAATPWRVTYAVTAAAGVVALAAVQHLPWLETEFRVGPGVRWTMVVAGLLVLVAAARAGTSGGVAAALLVLGGSVLAYPTLLTLAAADVGGPVVATLGAAGHVVPLTMVQLVPVLVSGRVTGRSRRGWATTILAVAAVGALVTGLGLALGDRGLPLAAVGTILWFVSFAFPPIACWTAVRRTIGQARRRGIVAGLAALVPVLVIVWCVTLGGLGSALGLADDPTTQALFLGFSGATAGCALLAVAALGDGSSSVLRRSAVVLLLRAMVVGVVVLVASGVALASATLLPTREAAVLVAVGLTVLLGWGATRLLGWAAMVVDPAVELRLELERAAELVDGRHRQVAESVVRRLAEDGALELAYAVDRHTWVGSSGRVASPSDPVVLGSEEGRGVVVLLTDDPVARRHARAWGDCSTVFQPALMEAREAWQAGRAALAADDERSRLQQDLHDGLQGRLIGLALNLQLSQSGTEDPVARLAIEETVTGLRSAVQDVRAMADGRLPQILVDDGLEAAVRALLQPVRARIGILELAADPSGRRPLPTVEACAYYVVGEAVGNAIKHAACDRIDVSLGMRDGSVVVRVRDDGDGGADARLGSGLRGLAERVEAHGGLLVVSNGEDSGTLVEAVLPCGW</sequence>
<evidence type="ECO:0000256" key="4">
    <source>
        <dbReference type="ARBA" id="ARBA00022679"/>
    </source>
</evidence>
<evidence type="ECO:0000256" key="2">
    <source>
        <dbReference type="ARBA" id="ARBA00012438"/>
    </source>
</evidence>
<dbReference type="Gene3D" id="1.20.5.1930">
    <property type="match status" value="1"/>
</dbReference>
<feature type="domain" description="Histidine kinase/HSP90-like ATPase" evidence="10">
    <location>
        <begin position="549"/>
        <end position="639"/>
    </location>
</feature>